<accession>A0A6M3KLK9</accession>
<gene>
    <name evidence="3" type="ORF">MM415A00401_0023</name>
    <name evidence="2" type="ORF">MM415B00765_0017</name>
    <name evidence="4" type="ORF">TM448B01032_0015</name>
</gene>
<dbReference type="Pfam" id="PF13022">
    <property type="entry name" value="HTH_Tnp_1_2"/>
    <property type="match status" value="1"/>
</dbReference>
<dbReference type="EMBL" id="MT144691">
    <property type="protein sequence ID" value="QJH97559.1"/>
    <property type="molecule type" value="Genomic_DNA"/>
</dbReference>
<dbReference type="InterPro" id="IPR024978">
    <property type="entry name" value="Homeodomain_phBC6A51-type"/>
</dbReference>
<evidence type="ECO:0000259" key="1">
    <source>
        <dbReference type="Pfam" id="PF13022"/>
    </source>
</evidence>
<dbReference type="EMBL" id="MT141473">
    <property type="protein sequence ID" value="QJA62517.1"/>
    <property type="molecule type" value="Genomic_DNA"/>
</dbReference>
<evidence type="ECO:0000313" key="3">
    <source>
        <dbReference type="EMBL" id="QJA82511.1"/>
    </source>
</evidence>
<reference evidence="3" key="1">
    <citation type="submission" date="2020-03" db="EMBL/GenBank/DDBJ databases">
        <title>The deep terrestrial virosphere.</title>
        <authorList>
            <person name="Holmfeldt K."/>
            <person name="Nilsson E."/>
            <person name="Simone D."/>
            <person name="Lopez-Fernandez M."/>
            <person name="Wu X."/>
            <person name="de Brujin I."/>
            <person name="Lundin D."/>
            <person name="Andersson A."/>
            <person name="Bertilsson S."/>
            <person name="Dopson M."/>
        </authorList>
    </citation>
    <scope>NUCLEOTIDE SEQUENCE</scope>
    <source>
        <strain evidence="3">MM415A00401</strain>
        <strain evidence="2">MM415B00765</strain>
        <strain evidence="4">TM448B01032</strain>
    </source>
</reference>
<sequence>MNATLSAEHLKAVELLANHAYKGNLTKIAAAVGVTTKTLWEWRKRDEFKTALYARARELMADDIPPAAKELRKAARRGEPWAIDRLFKITGFFDNDQMNINLQNPLTLLIELAEKRKNGAGSETE</sequence>
<dbReference type="EMBL" id="MT142489">
    <property type="protein sequence ID" value="QJA82511.1"/>
    <property type="molecule type" value="Genomic_DNA"/>
</dbReference>
<evidence type="ECO:0000313" key="2">
    <source>
        <dbReference type="EMBL" id="QJA62517.1"/>
    </source>
</evidence>
<dbReference type="AlphaFoldDB" id="A0A6M3KLK9"/>
<protein>
    <recommendedName>
        <fullName evidence="1">Homeodomain phBC6A51-type domain-containing protein</fullName>
    </recommendedName>
</protein>
<feature type="domain" description="Homeodomain phBC6A51-type" evidence="1">
    <location>
        <begin position="4"/>
        <end position="80"/>
    </location>
</feature>
<dbReference type="Gene3D" id="1.10.10.60">
    <property type="entry name" value="Homeodomain-like"/>
    <property type="match status" value="1"/>
</dbReference>
<evidence type="ECO:0000313" key="4">
    <source>
        <dbReference type="EMBL" id="QJH97559.1"/>
    </source>
</evidence>
<proteinExistence type="predicted"/>
<name>A0A6M3KLK9_9ZZZZ</name>
<organism evidence="3">
    <name type="scientific">viral metagenome</name>
    <dbReference type="NCBI Taxonomy" id="1070528"/>
    <lineage>
        <taxon>unclassified sequences</taxon>
        <taxon>metagenomes</taxon>
        <taxon>organismal metagenomes</taxon>
    </lineage>
</organism>